<organism evidence="8 9">
    <name type="scientific">Limosilactobacillus oris DSM 4864</name>
    <dbReference type="NCBI Taxonomy" id="1423779"/>
    <lineage>
        <taxon>Bacteria</taxon>
        <taxon>Bacillati</taxon>
        <taxon>Bacillota</taxon>
        <taxon>Bacilli</taxon>
        <taxon>Lactobacillales</taxon>
        <taxon>Lactobacillaceae</taxon>
        <taxon>Limosilactobacillus</taxon>
    </lineage>
</organism>
<dbReference type="Proteomes" id="UP000050973">
    <property type="component" value="Unassembled WGS sequence"/>
</dbReference>
<evidence type="ECO:0000256" key="5">
    <source>
        <dbReference type="HAMAP-Rule" id="MF_01080"/>
    </source>
</evidence>
<evidence type="ECO:0000256" key="1">
    <source>
        <dbReference type="ARBA" id="ARBA00000385"/>
    </source>
</evidence>
<dbReference type="HAMAP" id="MF_01080">
    <property type="entry name" value="TruB_bact"/>
    <property type="match status" value="1"/>
</dbReference>
<protein>
    <recommendedName>
        <fullName evidence="5">tRNA pseudouridine synthase B</fullName>
        <ecNumber evidence="5">5.4.99.25</ecNumber>
    </recommendedName>
    <alternativeName>
        <fullName evidence="5">tRNA pseudouridine(55) synthase</fullName>
        <shortName evidence="5">Psi55 synthase</shortName>
    </alternativeName>
    <alternativeName>
        <fullName evidence="5">tRNA pseudouridylate synthase</fullName>
    </alternativeName>
    <alternativeName>
        <fullName evidence="5">tRNA-uridine isomerase</fullName>
    </alternativeName>
</protein>
<evidence type="ECO:0000259" key="7">
    <source>
        <dbReference type="Pfam" id="PF16198"/>
    </source>
</evidence>
<feature type="domain" description="Pseudouridine synthase II N-terminal" evidence="6">
    <location>
        <begin position="26"/>
        <end position="181"/>
    </location>
</feature>
<dbReference type="InterPro" id="IPR020103">
    <property type="entry name" value="PsdUridine_synth_cat_dom_sf"/>
</dbReference>
<gene>
    <name evidence="5" type="primary">truB</name>
    <name evidence="8" type="ORF">FC49_GL001412</name>
</gene>
<evidence type="ECO:0000256" key="3">
    <source>
        <dbReference type="ARBA" id="ARBA00022694"/>
    </source>
</evidence>
<dbReference type="SUPFAM" id="SSF55120">
    <property type="entry name" value="Pseudouridine synthase"/>
    <property type="match status" value="1"/>
</dbReference>
<sequence>MRKMDGIIPLYKERGMTSFDCVSRLRRILKTRKIGHSGTLDPSVDGVLPICVGTATKAVEYLMQSGKVYQGELVIGRATETEDFDGQVIEQAPVKAAISDEAVTAAMTKLTGEITQVPPMYSAVKVNGKRLYEYARAGETVDRPARHVTITDFTLIRNHYDQAQQEQHVFFKVACSKGTYVRTLVVDLARQLGYPGAMKWLTRLESGGFTIDQTLSLADVQDAVASQTMKRYLYPLDYALKDYPVVELTEKQWRAVQNGGWLPAAELPLAAAEVVLKYDHQVKALYHRDTDHYKPTKMFSVN</sequence>
<evidence type="ECO:0000259" key="6">
    <source>
        <dbReference type="Pfam" id="PF01509"/>
    </source>
</evidence>
<dbReference type="GO" id="GO:1990481">
    <property type="term" value="P:mRNA pseudouridine synthesis"/>
    <property type="evidence" value="ECO:0007669"/>
    <property type="project" value="TreeGrafter"/>
</dbReference>
<dbReference type="Pfam" id="PF16198">
    <property type="entry name" value="TruB_C_2"/>
    <property type="match status" value="1"/>
</dbReference>
<evidence type="ECO:0000313" key="9">
    <source>
        <dbReference type="Proteomes" id="UP000050973"/>
    </source>
</evidence>
<keyword evidence="3 5" id="KW-0819">tRNA processing</keyword>
<dbReference type="InterPro" id="IPR002501">
    <property type="entry name" value="PsdUridine_synth_N"/>
</dbReference>
<accession>A0A0R1WEK1</accession>
<name>A0A0R1WEK1_9LACO</name>
<keyword evidence="4 5" id="KW-0413">Isomerase</keyword>
<dbReference type="GO" id="GO:0031119">
    <property type="term" value="P:tRNA pseudouridine synthesis"/>
    <property type="evidence" value="ECO:0007669"/>
    <property type="project" value="UniProtKB-UniRule"/>
</dbReference>
<comment type="function">
    <text evidence="5">Responsible for synthesis of pseudouridine from uracil-55 in the psi GC loop of transfer RNAs.</text>
</comment>
<dbReference type="PATRIC" id="fig|1423779.3.peg.1451"/>
<dbReference type="InterPro" id="IPR032819">
    <property type="entry name" value="TruB_C"/>
</dbReference>
<evidence type="ECO:0000256" key="2">
    <source>
        <dbReference type="ARBA" id="ARBA00005642"/>
    </source>
</evidence>
<proteinExistence type="inferred from homology"/>
<dbReference type="Pfam" id="PF01509">
    <property type="entry name" value="TruB_N"/>
    <property type="match status" value="1"/>
</dbReference>
<dbReference type="CDD" id="cd02573">
    <property type="entry name" value="PseudoU_synth_EcTruB"/>
    <property type="match status" value="1"/>
</dbReference>
<dbReference type="InterPro" id="IPR014780">
    <property type="entry name" value="tRNA_psdUridine_synth_TruB"/>
</dbReference>
<feature type="domain" description="tRNA pseudouridylate synthase B C-terminal" evidence="7">
    <location>
        <begin position="182"/>
        <end position="240"/>
    </location>
</feature>
<dbReference type="GO" id="GO:0003723">
    <property type="term" value="F:RNA binding"/>
    <property type="evidence" value="ECO:0007669"/>
    <property type="project" value="InterPro"/>
</dbReference>
<reference evidence="8 9" key="1">
    <citation type="journal article" date="2015" name="Genome Announc.">
        <title>Expanding the biotechnology potential of lactobacilli through comparative genomics of 213 strains and associated genera.</title>
        <authorList>
            <person name="Sun Z."/>
            <person name="Harris H.M."/>
            <person name="McCann A."/>
            <person name="Guo C."/>
            <person name="Argimon S."/>
            <person name="Zhang W."/>
            <person name="Yang X."/>
            <person name="Jeffery I.B."/>
            <person name="Cooney J.C."/>
            <person name="Kagawa T.F."/>
            <person name="Liu W."/>
            <person name="Song Y."/>
            <person name="Salvetti E."/>
            <person name="Wrobel A."/>
            <person name="Rasinkangas P."/>
            <person name="Parkhill J."/>
            <person name="Rea M.C."/>
            <person name="O'Sullivan O."/>
            <person name="Ritari J."/>
            <person name="Douillard F.P."/>
            <person name="Paul Ross R."/>
            <person name="Yang R."/>
            <person name="Briner A.E."/>
            <person name="Felis G.E."/>
            <person name="de Vos W.M."/>
            <person name="Barrangou R."/>
            <person name="Klaenhammer T.R."/>
            <person name="Caufield P.W."/>
            <person name="Cui Y."/>
            <person name="Zhang H."/>
            <person name="O'Toole P.W."/>
        </authorList>
    </citation>
    <scope>NUCLEOTIDE SEQUENCE [LARGE SCALE GENOMIC DNA]</scope>
    <source>
        <strain evidence="8 9">DSM 4864</strain>
    </source>
</reference>
<feature type="active site" description="Nucleophile" evidence="5">
    <location>
        <position position="41"/>
    </location>
</feature>
<comment type="similarity">
    <text evidence="2 5">Belongs to the pseudouridine synthase TruB family. Type 1 subfamily.</text>
</comment>
<dbReference type="PANTHER" id="PTHR13767">
    <property type="entry name" value="TRNA-PSEUDOURIDINE SYNTHASE"/>
    <property type="match status" value="1"/>
</dbReference>
<dbReference type="PANTHER" id="PTHR13767:SF2">
    <property type="entry name" value="PSEUDOURIDYLATE SYNTHASE TRUB1"/>
    <property type="match status" value="1"/>
</dbReference>
<dbReference type="EMBL" id="AZGE01000004">
    <property type="protein sequence ID" value="KRM16295.1"/>
    <property type="molecule type" value="Genomic_DNA"/>
</dbReference>
<evidence type="ECO:0000256" key="4">
    <source>
        <dbReference type="ARBA" id="ARBA00023235"/>
    </source>
</evidence>
<dbReference type="NCBIfam" id="TIGR00431">
    <property type="entry name" value="TruB"/>
    <property type="match status" value="1"/>
</dbReference>
<evidence type="ECO:0000313" key="8">
    <source>
        <dbReference type="EMBL" id="KRM16295.1"/>
    </source>
</evidence>
<dbReference type="AlphaFoldDB" id="A0A0R1WEK1"/>
<dbReference type="EC" id="5.4.99.25" evidence="5"/>
<dbReference type="FunFam" id="3.30.2350.10:FF:000011">
    <property type="entry name" value="tRNA pseudouridine synthase B"/>
    <property type="match status" value="1"/>
</dbReference>
<dbReference type="Gene3D" id="3.30.2350.10">
    <property type="entry name" value="Pseudouridine synthase"/>
    <property type="match status" value="1"/>
</dbReference>
<comment type="caution">
    <text evidence="8">The sequence shown here is derived from an EMBL/GenBank/DDBJ whole genome shotgun (WGS) entry which is preliminary data.</text>
</comment>
<comment type="catalytic activity">
    <reaction evidence="1 5">
        <text>uridine(55) in tRNA = pseudouridine(55) in tRNA</text>
        <dbReference type="Rhea" id="RHEA:42532"/>
        <dbReference type="Rhea" id="RHEA-COMP:10101"/>
        <dbReference type="Rhea" id="RHEA-COMP:10102"/>
        <dbReference type="ChEBI" id="CHEBI:65314"/>
        <dbReference type="ChEBI" id="CHEBI:65315"/>
        <dbReference type="EC" id="5.4.99.25"/>
    </reaction>
</comment>
<dbReference type="GO" id="GO:0160148">
    <property type="term" value="F:tRNA pseudouridine(55) synthase activity"/>
    <property type="evidence" value="ECO:0007669"/>
    <property type="project" value="UniProtKB-EC"/>
</dbReference>